<dbReference type="EC" id="2.7.1.25" evidence="2 6"/>
<keyword evidence="6 7" id="KW-0418">Kinase</keyword>
<evidence type="ECO:0000256" key="6">
    <source>
        <dbReference type="HAMAP-Rule" id="MF_00065"/>
    </source>
</evidence>
<dbReference type="PANTHER" id="PTHR42700">
    <property type="entry name" value="SULFATE ADENYLYLTRANSFERASE"/>
    <property type="match status" value="1"/>
</dbReference>
<dbReference type="EMBL" id="JBHSMH010000021">
    <property type="protein sequence ID" value="MFC5468834.1"/>
    <property type="molecule type" value="Genomic_DNA"/>
</dbReference>
<protein>
    <recommendedName>
        <fullName evidence="2 6">Adenylyl-sulfate kinase</fullName>
        <ecNumber evidence="2 6">2.7.1.25</ecNumber>
    </recommendedName>
    <alternativeName>
        <fullName evidence="6">APS kinase</fullName>
    </alternativeName>
    <alternativeName>
        <fullName evidence="6">ATP adenosine-5'-phosphosulfate 3'-phosphotransferase</fullName>
    </alternativeName>
    <alternativeName>
        <fullName evidence="6">Adenosine-5'-phosphosulfate kinase</fullName>
    </alternativeName>
</protein>
<keyword evidence="4 6" id="KW-0547">Nucleotide-binding</keyword>
<name>A0ABW0LSQ1_9BACL</name>
<comment type="function">
    <text evidence="6 7">Catalyzes the synthesis of activated sulfate.</text>
</comment>
<dbReference type="InterPro" id="IPR002891">
    <property type="entry name" value="APS"/>
</dbReference>
<keyword evidence="5 6" id="KW-0067">ATP-binding</keyword>
<dbReference type="NCBIfam" id="NF003013">
    <property type="entry name" value="PRK03846.1"/>
    <property type="match status" value="1"/>
</dbReference>
<dbReference type="SUPFAM" id="SSF52540">
    <property type="entry name" value="P-loop containing nucleoside triphosphate hydrolases"/>
    <property type="match status" value="1"/>
</dbReference>
<reference evidence="10" key="1">
    <citation type="journal article" date="2019" name="Int. J. Syst. Evol. Microbiol.">
        <title>The Global Catalogue of Microorganisms (GCM) 10K type strain sequencing project: providing services to taxonomists for standard genome sequencing and annotation.</title>
        <authorList>
            <consortium name="The Broad Institute Genomics Platform"/>
            <consortium name="The Broad Institute Genome Sequencing Center for Infectious Disease"/>
            <person name="Wu L."/>
            <person name="Ma J."/>
        </authorList>
    </citation>
    <scope>NUCLEOTIDE SEQUENCE [LARGE SCALE GENOMIC DNA]</scope>
    <source>
        <strain evidence="10">CCUG 57113</strain>
    </source>
</reference>
<dbReference type="Gene3D" id="3.40.50.300">
    <property type="entry name" value="P-loop containing nucleotide triphosphate hydrolases"/>
    <property type="match status" value="1"/>
</dbReference>
<dbReference type="CDD" id="cd02027">
    <property type="entry name" value="APSK"/>
    <property type="match status" value="1"/>
</dbReference>
<evidence type="ECO:0000256" key="3">
    <source>
        <dbReference type="ARBA" id="ARBA00022679"/>
    </source>
</evidence>
<dbReference type="InterPro" id="IPR027417">
    <property type="entry name" value="P-loop_NTPase"/>
</dbReference>
<dbReference type="GO" id="GO:0004020">
    <property type="term" value="F:adenylylsulfate kinase activity"/>
    <property type="evidence" value="ECO:0007669"/>
    <property type="project" value="UniProtKB-EC"/>
</dbReference>
<dbReference type="NCBIfam" id="TIGR00455">
    <property type="entry name" value="apsK"/>
    <property type="match status" value="1"/>
</dbReference>
<evidence type="ECO:0000259" key="8">
    <source>
        <dbReference type="Pfam" id="PF01583"/>
    </source>
</evidence>
<keyword evidence="6" id="KW-0597">Phosphoprotein</keyword>
<keyword evidence="10" id="KW-1185">Reference proteome</keyword>
<sequence>MRNGITLWFTGLSGAGKSTVSEAVEAILKQRNVKVERLDGDDLRHYLPSNLGFTKEDREKNVRLAAFIAKLLTRNGVIVLASFISPYRQMRENCRQEIGAMKEIYVKCPLQECIRRDVKGLYHKALSGEIQSFTGISDPYEEPLQPDLVLETDLETTEKSAARIIAYLERDGVIQ</sequence>
<evidence type="ECO:0000256" key="5">
    <source>
        <dbReference type="ARBA" id="ARBA00022840"/>
    </source>
</evidence>
<dbReference type="PANTHER" id="PTHR42700:SF1">
    <property type="entry name" value="SULFATE ADENYLYLTRANSFERASE"/>
    <property type="match status" value="1"/>
</dbReference>
<dbReference type="InterPro" id="IPR050512">
    <property type="entry name" value="Sulf_AdTrans/APS_kinase"/>
</dbReference>
<evidence type="ECO:0000256" key="4">
    <source>
        <dbReference type="ARBA" id="ARBA00022741"/>
    </source>
</evidence>
<evidence type="ECO:0000256" key="2">
    <source>
        <dbReference type="ARBA" id="ARBA00012121"/>
    </source>
</evidence>
<comment type="similarity">
    <text evidence="6 7">Belongs to the APS kinase family.</text>
</comment>
<evidence type="ECO:0000313" key="9">
    <source>
        <dbReference type="EMBL" id="MFC5468834.1"/>
    </source>
</evidence>
<evidence type="ECO:0000256" key="7">
    <source>
        <dbReference type="RuleBase" id="RU004347"/>
    </source>
</evidence>
<evidence type="ECO:0000313" key="10">
    <source>
        <dbReference type="Proteomes" id="UP001596105"/>
    </source>
</evidence>
<organism evidence="9 10">
    <name type="scientific">Cohnella suwonensis</name>
    <dbReference type="NCBI Taxonomy" id="696072"/>
    <lineage>
        <taxon>Bacteria</taxon>
        <taxon>Bacillati</taxon>
        <taxon>Bacillota</taxon>
        <taxon>Bacilli</taxon>
        <taxon>Bacillales</taxon>
        <taxon>Paenibacillaceae</taxon>
        <taxon>Cohnella</taxon>
    </lineage>
</organism>
<feature type="domain" description="APS kinase" evidence="8">
    <location>
        <begin position="4"/>
        <end position="150"/>
    </location>
</feature>
<dbReference type="Proteomes" id="UP001596105">
    <property type="component" value="Unassembled WGS sequence"/>
</dbReference>
<feature type="active site" description="Phosphoserine intermediate" evidence="6">
    <location>
        <position position="85"/>
    </location>
</feature>
<dbReference type="InterPro" id="IPR059117">
    <property type="entry name" value="APS_kinase_dom"/>
</dbReference>
<proteinExistence type="inferred from homology"/>
<dbReference type="Pfam" id="PF01583">
    <property type="entry name" value="APS_kinase"/>
    <property type="match status" value="1"/>
</dbReference>
<keyword evidence="3 6" id="KW-0808">Transferase</keyword>
<evidence type="ECO:0000256" key="1">
    <source>
        <dbReference type="ARBA" id="ARBA00001823"/>
    </source>
</evidence>
<comment type="pathway">
    <text evidence="6 7">Sulfur metabolism; hydrogen sulfide biosynthesis; sulfite from sulfate: step 2/3.</text>
</comment>
<comment type="catalytic activity">
    <reaction evidence="1 6 7">
        <text>adenosine 5'-phosphosulfate + ATP = 3'-phosphoadenylyl sulfate + ADP + H(+)</text>
        <dbReference type="Rhea" id="RHEA:24152"/>
        <dbReference type="ChEBI" id="CHEBI:15378"/>
        <dbReference type="ChEBI" id="CHEBI:30616"/>
        <dbReference type="ChEBI" id="CHEBI:58243"/>
        <dbReference type="ChEBI" id="CHEBI:58339"/>
        <dbReference type="ChEBI" id="CHEBI:456216"/>
        <dbReference type="EC" id="2.7.1.25"/>
    </reaction>
</comment>
<accession>A0ABW0LSQ1</accession>
<gene>
    <name evidence="6 9" type="primary">cysC</name>
    <name evidence="9" type="ORF">ACFPPD_08870</name>
</gene>
<feature type="binding site" evidence="6">
    <location>
        <begin position="11"/>
        <end position="18"/>
    </location>
    <ligand>
        <name>ATP</name>
        <dbReference type="ChEBI" id="CHEBI:30616"/>
    </ligand>
</feature>
<comment type="caution">
    <text evidence="9">The sequence shown here is derived from an EMBL/GenBank/DDBJ whole genome shotgun (WGS) entry which is preliminary data.</text>
</comment>
<dbReference type="RefSeq" id="WP_209750280.1">
    <property type="nucleotide sequence ID" value="NZ_JBHSMH010000021.1"/>
</dbReference>
<dbReference type="HAMAP" id="MF_00065">
    <property type="entry name" value="Adenylyl_sulf_kinase"/>
    <property type="match status" value="1"/>
</dbReference>